<evidence type="ECO:0000313" key="3">
    <source>
        <dbReference type="Proteomes" id="UP001500390"/>
    </source>
</evidence>
<reference evidence="3" key="1">
    <citation type="journal article" date="2019" name="Int. J. Syst. Evol. Microbiol.">
        <title>The Global Catalogue of Microorganisms (GCM) 10K type strain sequencing project: providing services to taxonomists for standard genome sequencing and annotation.</title>
        <authorList>
            <consortium name="The Broad Institute Genomics Platform"/>
            <consortium name="The Broad Institute Genome Sequencing Center for Infectious Disease"/>
            <person name="Wu L."/>
            <person name="Ma J."/>
        </authorList>
    </citation>
    <scope>NUCLEOTIDE SEQUENCE [LARGE SCALE GENOMIC DNA]</scope>
    <source>
        <strain evidence="3">JCM 17738</strain>
    </source>
</reference>
<dbReference type="EMBL" id="BAABFX010000037">
    <property type="protein sequence ID" value="GAA4400165.1"/>
    <property type="molecule type" value="Genomic_DNA"/>
</dbReference>
<sequence>MSPPPAVVPTAALVVCALLLSACGIAAEGPPGGAPSDSVVVATPVTAIPPAEDPVTGVGTVIEKPDSPPELCLGPVRESWPVQCEGIALSGWDWTANPPDAQTDAGSPLTRWGVYAVDGTFDGATLTVTGAVSLALYDPMAEPSTPPAAPPDLSVAEWDAVEVAVRAVPGLISIDRADGADPLKVTVVHDDGTIQQWADQSFGSGAVVITSALR</sequence>
<feature type="chain" id="PRO_5046768937" description="Secreted protein" evidence="1">
    <location>
        <begin position="27"/>
        <end position="214"/>
    </location>
</feature>
<name>A0ABP8K538_9MICO</name>
<evidence type="ECO:0008006" key="4">
    <source>
        <dbReference type="Google" id="ProtNLM"/>
    </source>
</evidence>
<dbReference type="Proteomes" id="UP001500390">
    <property type="component" value="Unassembled WGS sequence"/>
</dbReference>
<evidence type="ECO:0000313" key="2">
    <source>
        <dbReference type="EMBL" id="GAA4400165.1"/>
    </source>
</evidence>
<evidence type="ECO:0000256" key="1">
    <source>
        <dbReference type="SAM" id="SignalP"/>
    </source>
</evidence>
<accession>A0ABP8K538</accession>
<organism evidence="2 3">
    <name type="scientific">Ornithinibacter aureus</name>
    <dbReference type="NCBI Taxonomy" id="622664"/>
    <lineage>
        <taxon>Bacteria</taxon>
        <taxon>Bacillati</taxon>
        <taxon>Actinomycetota</taxon>
        <taxon>Actinomycetes</taxon>
        <taxon>Micrococcales</taxon>
        <taxon>Intrasporangiaceae</taxon>
        <taxon>Ornithinibacter</taxon>
    </lineage>
</organism>
<comment type="caution">
    <text evidence="2">The sequence shown here is derived from an EMBL/GenBank/DDBJ whole genome shotgun (WGS) entry which is preliminary data.</text>
</comment>
<keyword evidence="3" id="KW-1185">Reference proteome</keyword>
<proteinExistence type="predicted"/>
<feature type="signal peptide" evidence="1">
    <location>
        <begin position="1"/>
        <end position="26"/>
    </location>
</feature>
<gene>
    <name evidence="2" type="ORF">GCM10023153_27430</name>
</gene>
<keyword evidence="1" id="KW-0732">Signal</keyword>
<protein>
    <recommendedName>
        <fullName evidence="4">Secreted protein</fullName>
    </recommendedName>
</protein>